<dbReference type="EMBL" id="CP042914">
    <property type="protein sequence ID" value="QEG42888.1"/>
    <property type="molecule type" value="Genomic_DNA"/>
</dbReference>
<proteinExistence type="inferred from homology"/>
<evidence type="ECO:0000313" key="7">
    <source>
        <dbReference type="EMBL" id="QEG42888.1"/>
    </source>
</evidence>
<evidence type="ECO:0000256" key="4">
    <source>
        <dbReference type="ARBA" id="ARBA00022989"/>
    </source>
</evidence>
<keyword evidence="8" id="KW-1185">Reference proteome</keyword>
<keyword evidence="3 6" id="KW-0812">Transmembrane</keyword>
<dbReference type="GO" id="GO:0005886">
    <property type="term" value="C:plasma membrane"/>
    <property type="evidence" value="ECO:0007669"/>
    <property type="project" value="TreeGrafter"/>
</dbReference>
<dbReference type="Pfam" id="PF01027">
    <property type="entry name" value="Bax1-I"/>
    <property type="match status" value="1"/>
</dbReference>
<evidence type="ECO:0000256" key="2">
    <source>
        <dbReference type="ARBA" id="ARBA00010350"/>
    </source>
</evidence>
<feature type="transmembrane region" description="Helical" evidence="6">
    <location>
        <begin position="31"/>
        <end position="52"/>
    </location>
</feature>
<gene>
    <name evidence="7" type="ORF">UC8_49300</name>
</gene>
<keyword evidence="5 6" id="KW-0472">Membrane</keyword>
<evidence type="ECO:0000313" key="8">
    <source>
        <dbReference type="Proteomes" id="UP000325286"/>
    </source>
</evidence>
<evidence type="ECO:0000256" key="3">
    <source>
        <dbReference type="ARBA" id="ARBA00022692"/>
    </source>
</evidence>
<feature type="transmembrane region" description="Helical" evidence="6">
    <location>
        <begin position="126"/>
        <end position="146"/>
    </location>
</feature>
<dbReference type="AlphaFoldDB" id="A0A5B9QV25"/>
<name>A0A5B9QV25_9BACT</name>
<organism evidence="7 8">
    <name type="scientific">Roseimaritima ulvae</name>
    <dbReference type="NCBI Taxonomy" id="980254"/>
    <lineage>
        <taxon>Bacteria</taxon>
        <taxon>Pseudomonadati</taxon>
        <taxon>Planctomycetota</taxon>
        <taxon>Planctomycetia</taxon>
        <taxon>Pirellulales</taxon>
        <taxon>Pirellulaceae</taxon>
        <taxon>Roseimaritima</taxon>
    </lineage>
</organism>
<dbReference type="PANTHER" id="PTHR23291:SF50">
    <property type="entry name" value="PROTEIN LIFEGUARD 4"/>
    <property type="match status" value="1"/>
</dbReference>
<dbReference type="OrthoDB" id="5177430at2"/>
<evidence type="ECO:0000256" key="6">
    <source>
        <dbReference type="RuleBase" id="RU004379"/>
    </source>
</evidence>
<accession>A0A5B9QV25</accession>
<feature type="transmembrane region" description="Helical" evidence="6">
    <location>
        <begin position="182"/>
        <end position="200"/>
    </location>
</feature>
<sequence length="241" mass="26364">MSNMNPYASHATYDVAQASEAERTTFIHKTYMHLGGAIGLFVGLEFLLFNLVPAATMESLVTRMLSGYMWLLVLGAFMVVSWLARSWAEGGASRGAQYAGLSLYVVAEAIIFLPILYIAMRISPDIPAMAGVLTLVTFGGLTVMVFVTRVDLHWMGKYLFMAGLLAMGLILCAVLFGFNLGVLFSGVMVALAAGYILYDTSNVMHHYRTDQYVAASLALFASVALLFWYVLRLVMAFSSND</sequence>
<dbReference type="Proteomes" id="UP000325286">
    <property type="component" value="Chromosome"/>
</dbReference>
<dbReference type="PANTHER" id="PTHR23291">
    <property type="entry name" value="BAX INHIBITOR-RELATED"/>
    <property type="match status" value="1"/>
</dbReference>
<feature type="transmembrane region" description="Helical" evidence="6">
    <location>
        <begin position="96"/>
        <end position="120"/>
    </location>
</feature>
<protein>
    <submittedName>
        <fullName evidence="7">Inhibitor of apoptosis-promoting Bax1</fullName>
    </submittedName>
</protein>
<feature type="transmembrane region" description="Helical" evidence="6">
    <location>
        <begin position="158"/>
        <end position="176"/>
    </location>
</feature>
<keyword evidence="4 6" id="KW-1133">Transmembrane helix</keyword>
<feature type="transmembrane region" description="Helical" evidence="6">
    <location>
        <begin position="64"/>
        <end position="84"/>
    </location>
</feature>
<dbReference type="InterPro" id="IPR006214">
    <property type="entry name" value="Bax_inhibitor_1-related"/>
</dbReference>
<reference evidence="7 8" key="1">
    <citation type="submission" date="2019-08" db="EMBL/GenBank/DDBJ databases">
        <title>Deep-cultivation of Planctomycetes and their phenomic and genomic characterization uncovers novel biology.</title>
        <authorList>
            <person name="Wiegand S."/>
            <person name="Jogler M."/>
            <person name="Boedeker C."/>
            <person name="Pinto D."/>
            <person name="Vollmers J."/>
            <person name="Rivas-Marin E."/>
            <person name="Kohn T."/>
            <person name="Peeters S.H."/>
            <person name="Heuer A."/>
            <person name="Rast P."/>
            <person name="Oberbeckmann S."/>
            <person name="Bunk B."/>
            <person name="Jeske O."/>
            <person name="Meyerdierks A."/>
            <person name="Storesund J.E."/>
            <person name="Kallscheuer N."/>
            <person name="Luecker S."/>
            <person name="Lage O.M."/>
            <person name="Pohl T."/>
            <person name="Merkel B.J."/>
            <person name="Hornburger P."/>
            <person name="Mueller R.-W."/>
            <person name="Bruemmer F."/>
            <person name="Labrenz M."/>
            <person name="Spormann A.M."/>
            <person name="Op den Camp H."/>
            <person name="Overmann J."/>
            <person name="Amann R."/>
            <person name="Jetten M.S.M."/>
            <person name="Mascher T."/>
            <person name="Medema M.H."/>
            <person name="Devos D.P."/>
            <person name="Kaster A.-K."/>
            <person name="Ovreas L."/>
            <person name="Rohde M."/>
            <person name="Galperin M.Y."/>
            <person name="Jogler C."/>
        </authorList>
    </citation>
    <scope>NUCLEOTIDE SEQUENCE [LARGE SCALE GENOMIC DNA]</scope>
    <source>
        <strain evidence="7 8">UC8</strain>
    </source>
</reference>
<dbReference type="KEGG" id="rul:UC8_49300"/>
<evidence type="ECO:0000256" key="1">
    <source>
        <dbReference type="ARBA" id="ARBA00004141"/>
    </source>
</evidence>
<feature type="transmembrane region" description="Helical" evidence="6">
    <location>
        <begin position="212"/>
        <end position="231"/>
    </location>
</feature>
<comment type="similarity">
    <text evidence="2 6">Belongs to the BI1 family.</text>
</comment>
<comment type="subcellular location">
    <subcellularLocation>
        <location evidence="1">Membrane</location>
        <topology evidence="1">Multi-pass membrane protein</topology>
    </subcellularLocation>
</comment>
<evidence type="ECO:0000256" key="5">
    <source>
        <dbReference type="ARBA" id="ARBA00023136"/>
    </source>
</evidence>